<reference evidence="9 10" key="1">
    <citation type="submission" date="2024-02" db="EMBL/GenBank/DDBJ databases">
        <title>Genome analysis and characterization of Microbaculum marinisediminis sp. nov., isolated from marine sediment.</title>
        <authorList>
            <person name="Du Z.-J."/>
            <person name="Ye Y.-Q."/>
            <person name="Zhang Z.-R."/>
            <person name="Yuan S.-M."/>
            <person name="Zhang X.-Y."/>
        </authorList>
    </citation>
    <scope>NUCLEOTIDE SEQUENCE [LARGE SCALE GENOMIC DNA]</scope>
    <source>
        <strain evidence="9 10">SDUM1044001</strain>
    </source>
</reference>
<dbReference type="GO" id="GO:0003988">
    <property type="term" value="F:acetyl-CoA C-acyltransferase activity"/>
    <property type="evidence" value="ECO:0007669"/>
    <property type="project" value="UniProtKB-ARBA"/>
</dbReference>
<evidence type="ECO:0000313" key="9">
    <source>
        <dbReference type="EMBL" id="MEJ8574255.1"/>
    </source>
</evidence>
<proteinExistence type="predicted"/>
<evidence type="ECO:0000256" key="3">
    <source>
        <dbReference type="ARBA" id="ARBA00022679"/>
    </source>
</evidence>
<dbReference type="AlphaFoldDB" id="A0AAW9RQS5"/>
<dbReference type="Pfam" id="PF22691">
    <property type="entry name" value="Thiolase_C_1"/>
    <property type="match status" value="1"/>
</dbReference>
<dbReference type="InterPro" id="IPR020616">
    <property type="entry name" value="Thiolase_N"/>
</dbReference>
<keyword evidence="3" id="KW-0808">Transferase</keyword>
<dbReference type="InterPro" id="IPR055140">
    <property type="entry name" value="Thiolase_C_2"/>
</dbReference>
<evidence type="ECO:0000256" key="2">
    <source>
        <dbReference type="ARBA" id="ARBA00022448"/>
    </source>
</evidence>
<dbReference type="CDD" id="cd00829">
    <property type="entry name" value="SCP-x_thiolase"/>
    <property type="match status" value="1"/>
</dbReference>
<dbReference type="PROSITE" id="PS00737">
    <property type="entry name" value="THIOLASE_2"/>
    <property type="match status" value="1"/>
</dbReference>
<dbReference type="EC" id="2.3.1.176" evidence="1"/>
<gene>
    <name evidence="9" type="ORF">V3328_22415</name>
</gene>
<evidence type="ECO:0000256" key="6">
    <source>
        <dbReference type="ARBA" id="ARBA00032316"/>
    </source>
</evidence>
<dbReference type="SUPFAM" id="SSF53901">
    <property type="entry name" value="Thiolase-like"/>
    <property type="match status" value="2"/>
</dbReference>
<dbReference type="InterPro" id="IPR016039">
    <property type="entry name" value="Thiolase-like"/>
</dbReference>
<keyword evidence="4" id="KW-0445">Lipid transport</keyword>
<evidence type="ECO:0000259" key="8">
    <source>
        <dbReference type="Pfam" id="PF22691"/>
    </source>
</evidence>
<evidence type="ECO:0000256" key="4">
    <source>
        <dbReference type="ARBA" id="ARBA00023055"/>
    </source>
</evidence>
<feature type="domain" description="Thiolase N-terminal" evidence="7">
    <location>
        <begin position="5"/>
        <end position="212"/>
    </location>
</feature>
<dbReference type="EMBL" id="JAZHOF010000011">
    <property type="protein sequence ID" value="MEJ8574255.1"/>
    <property type="molecule type" value="Genomic_DNA"/>
</dbReference>
<evidence type="ECO:0000256" key="1">
    <source>
        <dbReference type="ARBA" id="ARBA00012352"/>
    </source>
</evidence>
<dbReference type="InterPro" id="IPR002155">
    <property type="entry name" value="Thiolase"/>
</dbReference>
<evidence type="ECO:0000256" key="5">
    <source>
        <dbReference type="ARBA" id="ARBA00023121"/>
    </source>
</evidence>
<dbReference type="Pfam" id="PF00108">
    <property type="entry name" value="Thiolase_N"/>
    <property type="match status" value="1"/>
</dbReference>
<dbReference type="Proteomes" id="UP001378188">
    <property type="component" value="Unassembled WGS sequence"/>
</dbReference>
<keyword evidence="5" id="KW-0446">Lipid-binding</keyword>
<dbReference type="PANTHER" id="PTHR42870:SF1">
    <property type="entry name" value="NON-SPECIFIC LIPID-TRANSFER PROTEIN-LIKE 2"/>
    <property type="match status" value="1"/>
</dbReference>
<dbReference type="InterPro" id="IPR020613">
    <property type="entry name" value="Thiolase_CS"/>
</dbReference>
<keyword evidence="10" id="KW-1185">Reference proteome</keyword>
<evidence type="ECO:0000313" key="10">
    <source>
        <dbReference type="Proteomes" id="UP001378188"/>
    </source>
</evidence>
<name>A0AAW9RQS5_9HYPH</name>
<dbReference type="PANTHER" id="PTHR42870">
    <property type="entry name" value="ACETYL-COA C-ACETYLTRANSFERASE"/>
    <property type="match status" value="1"/>
</dbReference>
<keyword evidence="2" id="KW-0813">Transport</keyword>
<protein>
    <recommendedName>
        <fullName evidence="1">propanoyl-CoA C-acyltransferase</fullName>
        <ecNumber evidence="1">2.3.1.176</ecNumber>
    </recommendedName>
    <alternativeName>
        <fullName evidence="6">Propanoyl-CoA C-acyltransferase</fullName>
    </alternativeName>
</protein>
<dbReference type="GO" id="GO:0008289">
    <property type="term" value="F:lipid binding"/>
    <property type="evidence" value="ECO:0007669"/>
    <property type="project" value="UniProtKB-KW"/>
</dbReference>
<feature type="domain" description="Thiolase C-terminal" evidence="8">
    <location>
        <begin position="240"/>
        <end position="365"/>
    </location>
</feature>
<dbReference type="PIRSF" id="PIRSF000429">
    <property type="entry name" value="Ac-CoA_Ac_transf"/>
    <property type="match status" value="1"/>
</dbReference>
<accession>A0AAW9RQS5</accession>
<dbReference type="Gene3D" id="3.40.47.10">
    <property type="match status" value="1"/>
</dbReference>
<dbReference type="RefSeq" id="WP_340331958.1">
    <property type="nucleotide sequence ID" value="NZ_JAZHOF010000011.1"/>
</dbReference>
<sequence>MRETAVIGVGMIPFGKYPEKTIADLGWPAVKQALEDAGIDGRELGAAYCGSALSGMMPGQRILGRMGLSGIPVFNVENACSSSSSALRAAVLAIRSGACDTALVIGVEKLTRFGGGTLPLEREDWEVQQGMVMPALYAMRAKRYMHDFGLTERQLAQVSVKNRANGAMNPDAQMRAPVTVEEVLSSRLIADPFTLLQCCPTGDGSAAIVLADAATARRYRRDPVFVRASDLSSGKHTDGFRDMTMPEITVRGAGHAYEEAGIGPDDVDLAEVHDAFSIAELLYYEAFGFCGRGEAGAFVERGDSAIDGKVAVNPSGGLLAKGHPVGATGAAQAVEVVRQLRGECGDRQVEGARVGLAHATGGGISGFDHGACSIHIFSR</sequence>
<organism evidence="9 10">
    <name type="scientific">Microbaculum marinum</name>
    <dbReference type="NCBI Taxonomy" id="1764581"/>
    <lineage>
        <taxon>Bacteria</taxon>
        <taxon>Pseudomonadati</taxon>
        <taxon>Pseudomonadota</taxon>
        <taxon>Alphaproteobacteria</taxon>
        <taxon>Hyphomicrobiales</taxon>
        <taxon>Tepidamorphaceae</taxon>
        <taxon>Microbaculum</taxon>
    </lineage>
</organism>
<dbReference type="GO" id="GO:0006869">
    <property type="term" value="P:lipid transport"/>
    <property type="evidence" value="ECO:0007669"/>
    <property type="project" value="UniProtKB-KW"/>
</dbReference>
<evidence type="ECO:0000259" key="7">
    <source>
        <dbReference type="Pfam" id="PF00108"/>
    </source>
</evidence>
<comment type="caution">
    <text evidence="9">The sequence shown here is derived from an EMBL/GenBank/DDBJ whole genome shotgun (WGS) entry which is preliminary data.</text>
</comment>